<accession>A0A813M5P6</accession>
<dbReference type="SUPFAM" id="SSF57716">
    <property type="entry name" value="Glucocorticoid receptor-like (DNA-binding domain)"/>
    <property type="match status" value="1"/>
</dbReference>
<organism evidence="10 11">
    <name type="scientific">Brachionus calyciflorus</name>
    <dbReference type="NCBI Taxonomy" id="104777"/>
    <lineage>
        <taxon>Eukaryota</taxon>
        <taxon>Metazoa</taxon>
        <taxon>Spiralia</taxon>
        <taxon>Gnathifera</taxon>
        <taxon>Rotifera</taxon>
        <taxon>Eurotatoria</taxon>
        <taxon>Monogononta</taxon>
        <taxon>Pseudotrocha</taxon>
        <taxon>Ploima</taxon>
        <taxon>Brachionidae</taxon>
        <taxon>Brachionus</taxon>
    </lineage>
</organism>
<reference evidence="10" key="1">
    <citation type="submission" date="2021-02" db="EMBL/GenBank/DDBJ databases">
        <authorList>
            <person name="Nowell W R."/>
        </authorList>
    </citation>
    <scope>NUCLEOTIDE SEQUENCE</scope>
    <source>
        <strain evidence="10">Ploen Becks lab</strain>
    </source>
</reference>
<dbReference type="Proteomes" id="UP000663879">
    <property type="component" value="Unassembled WGS sequence"/>
</dbReference>
<evidence type="ECO:0000259" key="9">
    <source>
        <dbReference type="PROSITE" id="PS51030"/>
    </source>
</evidence>
<keyword evidence="3" id="KW-0862">Zinc</keyword>
<dbReference type="InterPro" id="IPR001628">
    <property type="entry name" value="Znf_hrmn_rcpt"/>
</dbReference>
<sequence length="371" mass="43323">MPLFLEDKSKNDDMNNLSSIVENSKNYSFKTYTTCKICHEKAIGCHYGVLACQRCKNFFRRNVHKFRDFICHFDQKCLSNWALAKKCKYCRWDLCIKAGMTIATSRKQNNNSNKIVVAKSSTEKLEINESYQSEFYIKPDQTIIFNTLNNQSFTLYKEHTKGYSILEANARLKISLGKKETYNLSNEFIEIARQQDLDFLKSHSNTLHQIIQELPGFGKFSTNDLKLIMNSHFYPIIGIMTIKLFINNDYYFVFNGGVQMSRQVFTALYGKDSCENSMKFYFSLKNLNLTEKELGILIPFFLSSIGNLNQIENKETMKEVFEYYCRALLYEFKCNKRSLEFMNNFKNVSSMALEINNRMMNTDINSDPNGK</sequence>
<dbReference type="GO" id="GO:0030154">
    <property type="term" value="P:cell differentiation"/>
    <property type="evidence" value="ECO:0007669"/>
    <property type="project" value="TreeGrafter"/>
</dbReference>
<dbReference type="GO" id="GO:0009755">
    <property type="term" value="P:hormone-mediated signaling pathway"/>
    <property type="evidence" value="ECO:0007669"/>
    <property type="project" value="TreeGrafter"/>
</dbReference>
<protein>
    <recommendedName>
        <fullName evidence="9">Nuclear receptor domain-containing protein</fullName>
    </recommendedName>
</protein>
<dbReference type="EMBL" id="CAJNOC010000051">
    <property type="protein sequence ID" value="CAF0710068.1"/>
    <property type="molecule type" value="Genomic_DNA"/>
</dbReference>
<dbReference type="GO" id="GO:0000978">
    <property type="term" value="F:RNA polymerase II cis-regulatory region sequence-specific DNA binding"/>
    <property type="evidence" value="ECO:0007669"/>
    <property type="project" value="TreeGrafter"/>
</dbReference>
<evidence type="ECO:0000256" key="2">
    <source>
        <dbReference type="ARBA" id="ARBA00022771"/>
    </source>
</evidence>
<evidence type="ECO:0000256" key="7">
    <source>
        <dbReference type="ARBA" id="ARBA00023170"/>
    </source>
</evidence>
<keyword evidence="4" id="KW-0805">Transcription regulation</keyword>
<keyword evidence="11" id="KW-1185">Reference proteome</keyword>
<dbReference type="GO" id="GO:0045944">
    <property type="term" value="P:positive regulation of transcription by RNA polymerase II"/>
    <property type="evidence" value="ECO:0007669"/>
    <property type="project" value="TreeGrafter"/>
</dbReference>
<dbReference type="GO" id="GO:0008270">
    <property type="term" value="F:zinc ion binding"/>
    <property type="evidence" value="ECO:0007669"/>
    <property type="project" value="UniProtKB-KW"/>
</dbReference>
<dbReference type="PROSITE" id="PS00031">
    <property type="entry name" value="NUCLEAR_REC_DBD_1"/>
    <property type="match status" value="1"/>
</dbReference>
<evidence type="ECO:0000256" key="4">
    <source>
        <dbReference type="ARBA" id="ARBA00023015"/>
    </source>
</evidence>
<dbReference type="AlphaFoldDB" id="A0A813M5P6"/>
<keyword evidence="5" id="KW-0238">DNA-binding</keyword>
<evidence type="ECO:0000256" key="5">
    <source>
        <dbReference type="ARBA" id="ARBA00023125"/>
    </source>
</evidence>
<dbReference type="PROSITE" id="PS51030">
    <property type="entry name" value="NUCLEAR_REC_DBD_2"/>
    <property type="match status" value="1"/>
</dbReference>
<keyword evidence="2" id="KW-0863">Zinc-finger</keyword>
<dbReference type="InterPro" id="IPR035500">
    <property type="entry name" value="NHR-like_dom_sf"/>
</dbReference>
<keyword evidence="7" id="KW-0675">Receptor</keyword>
<dbReference type="SUPFAM" id="SSF48508">
    <property type="entry name" value="Nuclear receptor ligand-binding domain"/>
    <property type="match status" value="1"/>
</dbReference>
<dbReference type="InterPro" id="IPR050234">
    <property type="entry name" value="Nuclear_hormone_rcpt_NR1"/>
</dbReference>
<dbReference type="Pfam" id="PF00105">
    <property type="entry name" value="zf-C4"/>
    <property type="match status" value="1"/>
</dbReference>
<keyword evidence="6" id="KW-0804">Transcription</keyword>
<dbReference type="GO" id="GO:0000122">
    <property type="term" value="P:negative regulation of transcription by RNA polymerase II"/>
    <property type="evidence" value="ECO:0007669"/>
    <property type="project" value="TreeGrafter"/>
</dbReference>
<dbReference type="PANTHER" id="PTHR24082">
    <property type="entry name" value="NUCLEAR HORMONE RECEPTOR"/>
    <property type="match status" value="1"/>
</dbReference>
<keyword evidence="1" id="KW-0479">Metal-binding</keyword>
<gene>
    <name evidence="10" type="ORF">OXX778_LOCUS897</name>
</gene>
<dbReference type="Gene3D" id="1.10.565.10">
    <property type="entry name" value="Retinoid X Receptor"/>
    <property type="match status" value="1"/>
</dbReference>
<evidence type="ECO:0000313" key="11">
    <source>
        <dbReference type="Proteomes" id="UP000663879"/>
    </source>
</evidence>
<evidence type="ECO:0000256" key="8">
    <source>
        <dbReference type="ARBA" id="ARBA00023242"/>
    </source>
</evidence>
<proteinExistence type="predicted"/>
<dbReference type="SMART" id="SM00399">
    <property type="entry name" value="ZnF_C4"/>
    <property type="match status" value="1"/>
</dbReference>
<comment type="caution">
    <text evidence="10">The sequence shown here is derived from an EMBL/GenBank/DDBJ whole genome shotgun (WGS) entry which is preliminary data.</text>
</comment>
<dbReference type="OrthoDB" id="6159439at2759"/>
<feature type="domain" description="Nuclear receptor" evidence="9">
    <location>
        <begin position="32"/>
        <end position="107"/>
    </location>
</feature>
<dbReference type="Gene3D" id="3.30.50.10">
    <property type="entry name" value="Erythroid Transcription Factor GATA-1, subunit A"/>
    <property type="match status" value="1"/>
</dbReference>
<evidence type="ECO:0000313" key="10">
    <source>
        <dbReference type="EMBL" id="CAF0710068.1"/>
    </source>
</evidence>
<evidence type="ECO:0000256" key="1">
    <source>
        <dbReference type="ARBA" id="ARBA00022723"/>
    </source>
</evidence>
<dbReference type="PANTHER" id="PTHR24082:SF473">
    <property type="entry name" value="ECDYSONE-INDUCED PROTEIN 75B, ISOFORM B"/>
    <property type="match status" value="1"/>
</dbReference>
<evidence type="ECO:0000256" key="3">
    <source>
        <dbReference type="ARBA" id="ARBA00022833"/>
    </source>
</evidence>
<evidence type="ECO:0000256" key="6">
    <source>
        <dbReference type="ARBA" id="ARBA00023163"/>
    </source>
</evidence>
<dbReference type="PRINTS" id="PR00047">
    <property type="entry name" value="STROIDFINGER"/>
</dbReference>
<name>A0A813M5P6_9BILA</name>
<keyword evidence="8" id="KW-0539">Nucleus</keyword>
<dbReference type="InterPro" id="IPR013088">
    <property type="entry name" value="Znf_NHR/GATA"/>
</dbReference>
<dbReference type="GO" id="GO:0004879">
    <property type="term" value="F:nuclear receptor activity"/>
    <property type="evidence" value="ECO:0007669"/>
    <property type="project" value="TreeGrafter"/>
</dbReference>